<feature type="signal peptide" evidence="1">
    <location>
        <begin position="1"/>
        <end position="18"/>
    </location>
</feature>
<evidence type="ECO:0000313" key="2">
    <source>
        <dbReference type="Proteomes" id="UP000887572"/>
    </source>
</evidence>
<keyword evidence="1" id="KW-0732">Signal</keyword>
<sequence length="321" mass="36682">MILLTSFWLISQAFLSDCSSPTDPFILKGTVVPAGNYHIYVRTVSSAYLSAILRSYDKEIGEVKATVNNARMWHSDLPNLVNQRFDAETSFALLGQSEIVNGSKFEIHLDWPKGHNAYFDRKKHPIYVQIYTKNKPTETSLMERILIDPSPVKIHKDNNPLANPINDLLANTDADDWEIAQMTSSDENRDLRFPLTVTPIEFEPAEKYPLFQHKLTYPTLASTSICYENMKALIQFEESDGEKAPCWRYNFEQGLENDGIGMGEEKAKMIDLYKTYLKERSDITNAEHIQDIRSNAEDIRVNIDAYALSLQMVDMKKIGNN</sequence>
<evidence type="ECO:0000313" key="3">
    <source>
        <dbReference type="WBParaSite" id="Gr19_v10_g9200.t2"/>
    </source>
</evidence>
<evidence type="ECO:0000256" key="1">
    <source>
        <dbReference type="SAM" id="SignalP"/>
    </source>
</evidence>
<name>A0A914IEM5_GLORO</name>
<keyword evidence="2" id="KW-1185">Reference proteome</keyword>
<accession>A0A914IEM5</accession>
<dbReference type="WBParaSite" id="Gr19_v10_g9200.t2">
    <property type="protein sequence ID" value="Gr19_v10_g9200.t2"/>
    <property type="gene ID" value="Gr19_v10_g9200"/>
</dbReference>
<feature type="chain" id="PRO_5037287767" evidence="1">
    <location>
        <begin position="19"/>
        <end position="321"/>
    </location>
</feature>
<reference evidence="3" key="1">
    <citation type="submission" date="2022-11" db="UniProtKB">
        <authorList>
            <consortium name="WormBaseParasite"/>
        </authorList>
    </citation>
    <scope>IDENTIFICATION</scope>
</reference>
<dbReference type="AlphaFoldDB" id="A0A914IEM5"/>
<protein>
    <submittedName>
        <fullName evidence="3">Uncharacterized protein</fullName>
    </submittedName>
</protein>
<proteinExistence type="predicted"/>
<dbReference type="Proteomes" id="UP000887572">
    <property type="component" value="Unplaced"/>
</dbReference>
<organism evidence="2 3">
    <name type="scientific">Globodera rostochiensis</name>
    <name type="common">Golden nematode worm</name>
    <name type="synonym">Heterodera rostochiensis</name>
    <dbReference type="NCBI Taxonomy" id="31243"/>
    <lineage>
        <taxon>Eukaryota</taxon>
        <taxon>Metazoa</taxon>
        <taxon>Ecdysozoa</taxon>
        <taxon>Nematoda</taxon>
        <taxon>Chromadorea</taxon>
        <taxon>Rhabditida</taxon>
        <taxon>Tylenchina</taxon>
        <taxon>Tylenchomorpha</taxon>
        <taxon>Tylenchoidea</taxon>
        <taxon>Heteroderidae</taxon>
        <taxon>Heteroderinae</taxon>
        <taxon>Globodera</taxon>
    </lineage>
</organism>